<protein>
    <submittedName>
        <fullName evidence="2">DUF58 domain-containing protein</fullName>
    </submittedName>
</protein>
<dbReference type="EMBL" id="SACQ01000001">
    <property type="protein sequence ID" value="RVU32246.1"/>
    <property type="molecule type" value="Genomic_DNA"/>
</dbReference>
<dbReference type="Proteomes" id="UP000282818">
    <property type="component" value="Unassembled WGS sequence"/>
</dbReference>
<keyword evidence="1" id="KW-0472">Membrane</keyword>
<sequence length="317" mass="36273">MWDTVDHKFRNWLVSRYPVQSEVLLTHKRIYIFPTLAGLAFICVALLVLMLAINYQNNLAYAICFTLTSLFITAIMHTYANLSGLRIRIQTPSPVFVGDELRYRFEVLSSRSLKQLQFGFRGQEQVTYDLERDKPLLVYVPASSEVRGWQAPALLRISSVYPLGIFRCWTWLRFEEPALIYPRPVAGGELGQLNRPVGGDGAEGHVGEEDFQELKSYQPGAPLSRVAWKVYAKGYGLHVKSYQGEEAQERWLSWHLWPQLDTEAKLSRLTYWAVTLNERQTPFGLVLPNVTMEPAVGDDHLREVLKHLALYDEGALL</sequence>
<keyword evidence="3" id="KW-1185">Reference proteome</keyword>
<feature type="transmembrane region" description="Helical" evidence="1">
    <location>
        <begin position="59"/>
        <end position="80"/>
    </location>
</feature>
<gene>
    <name evidence="2" type="ORF">EOE65_00925</name>
</gene>
<feature type="transmembrane region" description="Helical" evidence="1">
    <location>
        <begin position="30"/>
        <end position="53"/>
    </location>
</feature>
<name>A0A437QCK2_9GAMM</name>
<comment type="caution">
    <text evidence="2">The sequence shown here is derived from an EMBL/GenBank/DDBJ whole genome shotgun (WGS) entry which is preliminary data.</text>
</comment>
<dbReference type="RefSeq" id="WP_127692415.1">
    <property type="nucleotide sequence ID" value="NZ_SACQ01000001.1"/>
</dbReference>
<keyword evidence="1" id="KW-0812">Transmembrane</keyword>
<accession>A0A437QCK2</accession>
<evidence type="ECO:0000256" key="1">
    <source>
        <dbReference type="SAM" id="Phobius"/>
    </source>
</evidence>
<dbReference type="PANTHER" id="PTHR34351">
    <property type="entry name" value="SLR1927 PROTEIN-RELATED"/>
    <property type="match status" value="1"/>
</dbReference>
<proteinExistence type="predicted"/>
<keyword evidence="1" id="KW-1133">Transmembrane helix</keyword>
<dbReference type="AlphaFoldDB" id="A0A437QCK2"/>
<evidence type="ECO:0000313" key="2">
    <source>
        <dbReference type="EMBL" id="RVU32246.1"/>
    </source>
</evidence>
<evidence type="ECO:0000313" key="3">
    <source>
        <dbReference type="Proteomes" id="UP000282818"/>
    </source>
</evidence>
<dbReference type="PANTHER" id="PTHR34351:SF1">
    <property type="entry name" value="SLR1927 PROTEIN"/>
    <property type="match status" value="1"/>
</dbReference>
<organism evidence="2 3">
    <name type="scientific">Neptunomonas marina</name>
    <dbReference type="NCBI Taxonomy" id="1815562"/>
    <lineage>
        <taxon>Bacteria</taxon>
        <taxon>Pseudomonadati</taxon>
        <taxon>Pseudomonadota</taxon>
        <taxon>Gammaproteobacteria</taxon>
        <taxon>Oceanospirillales</taxon>
        <taxon>Oceanospirillaceae</taxon>
        <taxon>Neptunomonas</taxon>
    </lineage>
</organism>
<reference evidence="2 3" key="1">
    <citation type="submission" date="2019-01" db="EMBL/GenBank/DDBJ databases">
        <authorList>
            <person name="Chen W.-M."/>
        </authorList>
    </citation>
    <scope>NUCLEOTIDE SEQUENCE [LARGE SCALE GENOMIC DNA]</scope>
    <source>
        <strain evidence="2 3">HPM-16</strain>
    </source>
</reference>